<reference evidence="1" key="1">
    <citation type="submission" date="2018-05" db="EMBL/GenBank/DDBJ databases">
        <authorList>
            <person name="Lanie J.A."/>
            <person name="Ng W.-L."/>
            <person name="Kazmierczak K.M."/>
            <person name="Andrzejewski T.M."/>
            <person name="Davidsen T.M."/>
            <person name="Wayne K.J."/>
            <person name="Tettelin H."/>
            <person name="Glass J.I."/>
            <person name="Rusch D."/>
            <person name="Podicherti R."/>
            <person name="Tsui H.-C.T."/>
            <person name="Winkler M.E."/>
        </authorList>
    </citation>
    <scope>NUCLEOTIDE SEQUENCE</scope>
</reference>
<proteinExistence type="predicted"/>
<dbReference type="EMBL" id="UINC01079775">
    <property type="protein sequence ID" value="SVC22111.1"/>
    <property type="molecule type" value="Genomic_DNA"/>
</dbReference>
<organism evidence="1">
    <name type="scientific">marine metagenome</name>
    <dbReference type="NCBI Taxonomy" id="408172"/>
    <lineage>
        <taxon>unclassified sequences</taxon>
        <taxon>metagenomes</taxon>
        <taxon>ecological metagenomes</taxon>
    </lineage>
</organism>
<feature type="non-terminal residue" evidence="1">
    <location>
        <position position="165"/>
    </location>
</feature>
<accession>A0A382KHB3</accession>
<gene>
    <name evidence="1" type="ORF">METZ01_LOCUS274965</name>
</gene>
<dbReference type="AlphaFoldDB" id="A0A382KHB3"/>
<protein>
    <submittedName>
        <fullName evidence="1">Uncharacterized protein</fullName>
    </submittedName>
</protein>
<sequence length="165" mass="19872">MSKLLNFFNQNINESYILKFKENLFEIKPGYTHILVLTNKKTNNHWCSSSNNPQEREKTLKYLLKKRDEWHGPWRELFGNLDKNEIEDQVSSKIVKVEDLDNEDLMRTSFDRSKFDISFFLPAINEYLKWRSYENNRDYKNLDFVKKIRESVETIIGGKENVFTF</sequence>
<evidence type="ECO:0000313" key="1">
    <source>
        <dbReference type="EMBL" id="SVC22111.1"/>
    </source>
</evidence>
<name>A0A382KHB3_9ZZZZ</name>